<dbReference type="Proteomes" id="UP000005566">
    <property type="component" value="Unassembled WGS sequence"/>
</dbReference>
<keyword evidence="2" id="KW-1003">Cell membrane</keyword>
<keyword evidence="9" id="KW-1185">Reference proteome</keyword>
<dbReference type="GO" id="GO:0005886">
    <property type="term" value="C:plasma membrane"/>
    <property type="evidence" value="ECO:0007669"/>
    <property type="project" value="UniProtKB-SubCell"/>
</dbReference>
<evidence type="ECO:0000256" key="1">
    <source>
        <dbReference type="ARBA" id="ARBA00004651"/>
    </source>
</evidence>
<keyword evidence="3 6" id="KW-0812">Transmembrane</keyword>
<evidence type="ECO:0000259" key="7">
    <source>
        <dbReference type="Pfam" id="PF06271"/>
    </source>
</evidence>
<reference evidence="8 9" key="1">
    <citation type="journal article" date="2014" name="Acta Crystallogr. D">
        <title>Structure-based characterization and antifreeze properties of a hyperactive ice-binding protein from the Antarctic bacterium Flavobacterium frigoris PS1.</title>
        <authorList>
            <person name="Do H."/>
            <person name="Kim S.J."/>
            <person name="Kim H.J."/>
            <person name="Lee J.H."/>
        </authorList>
    </citation>
    <scope>NUCLEOTIDE SEQUENCE [LARGE SCALE GENOMIC DNA]</scope>
    <source>
        <strain evidence="8 9">PS1</strain>
    </source>
</reference>
<keyword evidence="4 6" id="KW-1133">Transmembrane helix</keyword>
<evidence type="ECO:0000256" key="3">
    <source>
        <dbReference type="ARBA" id="ARBA00022692"/>
    </source>
</evidence>
<dbReference type="PATRIC" id="fig|1086011.3.peg.2372"/>
<comment type="caution">
    <text evidence="8">The sequence shown here is derived from an EMBL/GenBank/DDBJ whole genome shotgun (WGS) entry which is preliminary data.</text>
</comment>
<dbReference type="InterPro" id="IPR010432">
    <property type="entry name" value="RDD"/>
</dbReference>
<proteinExistence type="predicted"/>
<sequence length="200" mass="22788">MENNFDDVMSKRTNQELIVIVSTDRSKYQQSAIISAEREIKKRNINKSIIDDAKITADEQKIKNAFFENLKATEQIRFLSVVIDVLVICLVVFIINYGASFLLSFFDSPLNDFADLSTSISIMVYFTYFIFMENKFQQTFGNMIAKTKVVDNNGSKPSLKAILIRNLSRPITIGRYATGFAFEGTPFLDRFSNTTIINIV</sequence>
<dbReference type="OrthoDB" id="762068at2"/>
<dbReference type="InterPro" id="IPR051791">
    <property type="entry name" value="Pra-immunoreactive"/>
</dbReference>
<gene>
    <name evidence="8" type="ORF">HJ01_02423</name>
</gene>
<evidence type="ECO:0000256" key="5">
    <source>
        <dbReference type="ARBA" id="ARBA00023136"/>
    </source>
</evidence>
<evidence type="ECO:0000256" key="2">
    <source>
        <dbReference type="ARBA" id="ARBA00022475"/>
    </source>
</evidence>
<dbReference type="EMBL" id="AHKF01000018">
    <property type="protein sequence ID" value="EIA08701.1"/>
    <property type="molecule type" value="Genomic_DNA"/>
</dbReference>
<feature type="domain" description="RDD" evidence="7">
    <location>
        <begin position="77"/>
        <end position="172"/>
    </location>
</feature>
<dbReference type="STRING" id="1086011.HJ01_02423"/>
<keyword evidence="5 6" id="KW-0472">Membrane</keyword>
<dbReference type="PANTHER" id="PTHR36115">
    <property type="entry name" value="PROLINE-RICH ANTIGEN HOMOLOG-RELATED"/>
    <property type="match status" value="1"/>
</dbReference>
<evidence type="ECO:0000313" key="9">
    <source>
        <dbReference type="Proteomes" id="UP000005566"/>
    </source>
</evidence>
<protein>
    <recommendedName>
        <fullName evidence="7">RDD domain-containing protein</fullName>
    </recommendedName>
</protein>
<feature type="transmembrane region" description="Helical" evidence="6">
    <location>
        <begin position="113"/>
        <end position="131"/>
    </location>
</feature>
<comment type="subcellular location">
    <subcellularLocation>
        <location evidence="1">Cell membrane</location>
        <topology evidence="1">Multi-pass membrane protein</topology>
    </subcellularLocation>
</comment>
<feature type="transmembrane region" description="Helical" evidence="6">
    <location>
        <begin position="78"/>
        <end position="101"/>
    </location>
</feature>
<evidence type="ECO:0000313" key="8">
    <source>
        <dbReference type="EMBL" id="EIA08701.1"/>
    </source>
</evidence>
<evidence type="ECO:0000256" key="4">
    <source>
        <dbReference type="ARBA" id="ARBA00022989"/>
    </source>
</evidence>
<organism evidence="8 9">
    <name type="scientific">Flavobacterium frigoris (strain PS1)</name>
    <dbReference type="NCBI Taxonomy" id="1086011"/>
    <lineage>
        <taxon>Bacteria</taxon>
        <taxon>Pseudomonadati</taxon>
        <taxon>Bacteroidota</taxon>
        <taxon>Flavobacteriia</taxon>
        <taxon>Flavobacteriales</taxon>
        <taxon>Flavobacteriaceae</taxon>
        <taxon>Flavobacterium</taxon>
    </lineage>
</organism>
<dbReference type="RefSeq" id="WP_007138600.1">
    <property type="nucleotide sequence ID" value="NZ_AHKF01000018.1"/>
</dbReference>
<dbReference type="Pfam" id="PF06271">
    <property type="entry name" value="RDD"/>
    <property type="match status" value="1"/>
</dbReference>
<name>H7FT04_FLAFP</name>
<dbReference type="PANTHER" id="PTHR36115:SF4">
    <property type="entry name" value="MEMBRANE PROTEIN"/>
    <property type="match status" value="1"/>
</dbReference>
<accession>H7FT04</accession>
<dbReference type="AlphaFoldDB" id="H7FT04"/>
<evidence type="ECO:0000256" key="6">
    <source>
        <dbReference type="SAM" id="Phobius"/>
    </source>
</evidence>